<evidence type="ECO:0000313" key="2">
    <source>
        <dbReference type="EMBL" id="KAJ5470095.1"/>
    </source>
</evidence>
<organism evidence="2 3">
    <name type="scientific">Penicillium desertorum</name>
    <dbReference type="NCBI Taxonomy" id="1303715"/>
    <lineage>
        <taxon>Eukaryota</taxon>
        <taxon>Fungi</taxon>
        <taxon>Dikarya</taxon>
        <taxon>Ascomycota</taxon>
        <taxon>Pezizomycotina</taxon>
        <taxon>Eurotiomycetes</taxon>
        <taxon>Eurotiomycetidae</taxon>
        <taxon>Eurotiales</taxon>
        <taxon>Aspergillaceae</taxon>
        <taxon>Penicillium</taxon>
    </lineage>
</organism>
<keyword evidence="1" id="KW-1133">Transmembrane helix</keyword>
<evidence type="ECO:0000313" key="3">
    <source>
        <dbReference type="Proteomes" id="UP001147760"/>
    </source>
</evidence>
<gene>
    <name evidence="2" type="ORF">N7530_007452</name>
</gene>
<name>A0A9W9WMA9_9EURO</name>
<keyword evidence="1" id="KW-0812">Transmembrane</keyword>
<sequence length="79" mass="8668">MSAGHKQPETTLTVGGFPCIHDFFSLSIHIVVHLVLSSWNISIILLGIMSMSMKIFLDNLYAFLSSLGHNSQIPNLSPV</sequence>
<reference evidence="2" key="1">
    <citation type="submission" date="2022-12" db="EMBL/GenBank/DDBJ databases">
        <authorList>
            <person name="Petersen C."/>
        </authorList>
    </citation>
    <scope>NUCLEOTIDE SEQUENCE</scope>
    <source>
        <strain evidence="2">IBT 17660</strain>
    </source>
</reference>
<keyword evidence="3" id="KW-1185">Reference proteome</keyword>
<keyword evidence="1" id="KW-0472">Membrane</keyword>
<reference evidence="2" key="2">
    <citation type="journal article" date="2023" name="IMA Fungus">
        <title>Comparative genomic study of the Penicillium genus elucidates a diverse pangenome and 15 lateral gene transfer events.</title>
        <authorList>
            <person name="Petersen C."/>
            <person name="Sorensen T."/>
            <person name="Nielsen M.R."/>
            <person name="Sondergaard T.E."/>
            <person name="Sorensen J.L."/>
            <person name="Fitzpatrick D.A."/>
            <person name="Frisvad J.C."/>
            <person name="Nielsen K.L."/>
        </authorList>
    </citation>
    <scope>NUCLEOTIDE SEQUENCE</scope>
    <source>
        <strain evidence="2">IBT 17660</strain>
    </source>
</reference>
<dbReference type="AlphaFoldDB" id="A0A9W9WMA9"/>
<feature type="transmembrane region" description="Helical" evidence="1">
    <location>
        <begin position="26"/>
        <end position="48"/>
    </location>
</feature>
<proteinExistence type="predicted"/>
<evidence type="ECO:0000256" key="1">
    <source>
        <dbReference type="SAM" id="Phobius"/>
    </source>
</evidence>
<comment type="caution">
    <text evidence="2">The sequence shown here is derived from an EMBL/GenBank/DDBJ whole genome shotgun (WGS) entry which is preliminary data.</text>
</comment>
<accession>A0A9W9WMA9</accession>
<dbReference type="Proteomes" id="UP001147760">
    <property type="component" value="Unassembled WGS sequence"/>
</dbReference>
<dbReference type="EMBL" id="JAPWDO010000005">
    <property type="protein sequence ID" value="KAJ5470095.1"/>
    <property type="molecule type" value="Genomic_DNA"/>
</dbReference>
<protein>
    <submittedName>
        <fullName evidence="2">Uncharacterized protein</fullName>
    </submittedName>
</protein>